<accession>A0A9P7T364</accession>
<name>A0A9P7T364_9HYPO</name>
<evidence type="ECO:0000313" key="3">
    <source>
        <dbReference type="Proteomes" id="UP000748025"/>
    </source>
</evidence>
<proteinExistence type="predicted"/>
<feature type="compositionally biased region" description="Polar residues" evidence="1">
    <location>
        <begin position="91"/>
        <end position="100"/>
    </location>
</feature>
<feature type="compositionally biased region" description="Polar residues" evidence="1">
    <location>
        <begin position="75"/>
        <end position="84"/>
    </location>
</feature>
<feature type="region of interest" description="Disordered" evidence="1">
    <location>
        <begin position="75"/>
        <end position="100"/>
    </location>
</feature>
<keyword evidence="3" id="KW-1185">Reference proteome</keyword>
<reference evidence="2" key="1">
    <citation type="journal article" date="2020" name="bioRxiv">
        <title>Whole genome comparisons of ergot fungi reveals the divergence and evolution of species within the genus Claviceps are the result of varying mechanisms driving genome evolution and host range expansion.</title>
        <authorList>
            <person name="Wyka S.A."/>
            <person name="Mondo S.J."/>
            <person name="Liu M."/>
            <person name="Dettman J."/>
            <person name="Nalam V."/>
            <person name="Broders K.D."/>
        </authorList>
    </citation>
    <scope>NUCLEOTIDE SEQUENCE</scope>
    <source>
        <strain evidence="2">CCC 602</strain>
    </source>
</reference>
<gene>
    <name evidence="2" type="ORF">E4U43_003135</name>
</gene>
<sequence>MAHKGMSYPCRWWYSAQRMGLLIYHRYTISQQSRLSQILGGRIIRDARGFHVWITPSAITSASTLITGFRPSVKSRSSLTTSNAARERKQSLNGQVFTTL</sequence>
<evidence type="ECO:0000256" key="1">
    <source>
        <dbReference type="SAM" id="MobiDB-lite"/>
    </source>
</evidence>
<dbReference type="AlphaFoldDB" id="A0A9P7T364"/>
<comment type="caution">
    <text evidence="2">The sequence shown here is derived from an EMBL/GenBank/DDBJ whole genome shotgun (WGS) entry which is preliminary data.</text>
</comment>
<dbReference type="Proteomes" id="UP000748025">
    <property type="component" value="Unassembled WGS sequence"/>
</dbReference>
<dbReference type="EMBL" id="SRPW01000219">
    <property type="protein sequence ID" value="KAG6016769.1"/>
    <property type="molecule type" value="Genomic_DNA"/>
</dbReference>
<organism evidence="2 3">
    <name type="scientific">Claviceps pusilla</name>
    <dbReference type="NCBI Taxonomy" id="123648"/>
    <lineage>
        <taxon>Eukaryota</taxon>
        <taxon>Fungi</taxon>
        <taxon>Dikarya</taxon>
        <taxon>Ascomycota</taxon>
        <taxon>Pezizomycotina</taxon>
        <taxon>Sordariomycetes</taxon>
        <taxon>Hypocreomycetidae</taxon>
        <taxon>Hypocreales</taxon>
        <taxon>Clavicipitaceae</taxon>
        <taxon>Claviceps</taxon>
    </lineage>
</organism>
<evidence type="ECO:0000313" key="2">
    <source>
        <dbReference type="EMBL" id="KAG6016769.1"/>
    </source>
</evidence>
<protein>
    <submittedName>
        <fullName evidence="2">Uncharacterized protein</fullName>
    </submittedName>
</protein>